<proteinExistence type="predicted"/>
<reference evidence="2 3" key="1">
    <citation type="journal article" date="2019" name="Int. J. Syst. Evol. Microbiol.">
        <title>The Global Catalogue of Microorganisms (GCM) 10K type strain sequencing project: providing services to taxonomists for standard genome sequencing and annotation.</title>
        <authorList>
            <consortium name="The Broad Institute Genomics Platform"/>
            <consortium name="The Broad Institute Genome Sequencing Center for Infectious Disease"/>
            <person name="Wu L."/>
            <person name="Ma J."/>
        </authorList>
    </citation>
    <scope>NUCLEOTIDE SEQUENCE [LARGE SCALE GENOMIC DNA]</scope>
    <source>
        <strain evidence="2 3">CGMCC 1.12563</strain>
    </source>
</reference>
<evidence type="ECO:0000313" key="2">
    <source>
        <dbReference type="EMBL" id="MFD1512265.1"/>
    </source>
</evidence>
<dbReference type="AlphaFoldDB" id="A0ABD6AQU6"/>
<comment type="caution">
    <text evidence="2">The sequence shown here is derived from an EMBL/GenBank/DDBJ whole genome shotgun (WGS) entry which is preliminary data.</text>
</comment>
<keyword evidence="1" id="KW-0472">Membrane</keyword>
<keyword evidence="3" id="KW-1185">Reference proteome</keyword>
<evidence type="ECO:0008006" key="4">
    <source>
        <dbReference type="Google" id="ProtNLM"/>
    </source>
</evidence>
<sequence>MTSRPRLNDDINFVQGLAAVALFAVLALTFVTSSGWSAPAGFPEGSVTASIGYAMFDMTDQAAIQSEPFLVSFEIIDVVLVSALVAAVLLAKRESGGSLYGAARNAIRTDGGKEDDD</sequence>
<keyword evidence="1" id="KW-0812">Transmembrane</keyword>
<dbReference type="InterPro" id="IPR042106">
    <property type="entry name" value="Nuo/plastoQ_OxRdtase_6_NuoJ"/>
</dbReference>
<accession>A0ABD6AQU6</accession>
<feature type="transmembrane region" description="Helical" evidence="1">
    <location>
        <begin position="69"/>
        <end position="91"/>
    </location>
</feature>
<dbReference type="RefSeq" id="WP_250872249.1">
    <property type="nucleotide sequence ID" value="NZ_JALXFV010000002.1"/>
</dbReference>
<name>A0ABD6AQU6_9EURY</name>
<keyword evidence="1" id="KW-1133">Transmembrane helix</keyword>
<evidence type="ECO:0000256" key="1">
    <source>
        <dbReference type="SAM" id="Phobius"/>
    </source>
</evidence>
<dbReference type="Proteomes" id="UP001597187">
    <property type="component" value="Unassembled WGS sequence"/>
</dbReference>
<protein>
    <recommendedName>
        <fullName evidence="4">NADH-quinone oxidoreductase subunit J</fullName>
    </recommendedName>
</protein>
<evidence type="ECO:0000313" key="3">
    <source>
        <dbReference type="Proteomes" id="UP001597187"/>
    </source>
</evidence>
<gene>
    <name evidence="2" type="ORF">ACFSBT_03095</name>
</gene>
<feature type="transmembrane region" description="Helical" evidence="1">
    <location>
        <begin position="12"/>
        <end position="31"/>
    </location>
</feature>
<dbReference type="EMBL" id="JBHUDC010000002">
    <property type="protein sequence ID" value="MFD1512265.1"/>
    <property type="molecule type" value="Genomic_DNA"/>
</dbReference>
<dbReference type="Gene3D" id="1.20.120.1200">
    <property type="entry name" value="NADH-ubiquinone/plastoquinone oxidoreductase chain 6, subunit NuoJ"/>
    <property type="match status" value="1"/>
</dbReference>
<organism evidence="2 3">
    <name type="scientific">Halomarina rubra</name>
    <dbReference type="NCBI Taxonomy" id="2071873"/>
    <lineage>
        <taxon>Archaea</taxon>
        <taxon>Methanobacteriati</taxon>
        <taxon>Methanobacteriota</taxon>
        <taxon>Stenosarchaea group</taxon>
        <taxon>Halobacteria</taxon>
        <taxon>Halobacteriales</taxon>
        <taxon>Natronomonadaceae</taxon>
        <taxon>Halomarina</taxon>
    </lineage>
</organism>